<evidence type="ECO:0000256" key="7">
    <source>
        <dbReference type="PROSITE-ProRule" id="PRU00042"/>
    </source>
</evidence>
<organism evidence="10 11">
    <name type="scientific">Tilletia horrida</name>
    <dbReference type="NCBI Taxonomy" id="155126"/>
    <lineage>
        <taxon>Eukaryota</taxon>
        <taxon>Fungi</taxon>
        <taxon>Dikarya</taxon>
        <taxon>Basidiomycota</taxon>
        <taxon>Ustilaginomycotina</taxon>
        <taxon>Exobasidiomycetes</taxon>
        <taxon>Tilletiales</taxon>
        <taxon>Tilletiaceae</taxon>
        <taxon>Tilletia</taxon>
    </lineage>
</organism>
<feature type="compositionally biased region" description="Polar residues" evidence="8">
    <location>
        <begin position="287"/>
        <end position="298"/>
    </location>
</feature>
<dbReference type="PANTHER" id="PTHR16515:SF49">
    <property type="entry name" value="GASTRULA ZINC FINGER PROTEIN XLCGF49.1-LIKE-RELATED"/>
    <property type="match status" value="1"/>
</dbReference>
<dbReference type="Proteomes" id="UP001176517">
    <property type="component" value="Unassembled WGS sequence"/>
</dbReference>
<feature type="compositionally biased region" description="Low complexity" evidence="8">
    <location>
        <begin position="443"/>
        <end position="457"/>
    </location>
</feature>
<evidence type="ECO:0000313" key="11">
    <source>
        <dbReference type="Proteomes" id="UP001176517"/>
    </source>
</evidence>
<evidence type="ECO:0000256" key="5">
    <source>
        <dbReference type="ARBA" id="ARBA00022833"/>
    </source>
</evidence>
<sequence>MSFADTLGLLHSSSDIIQEIMDSLFPPIQSGITAQPPATSTATTNNGMQKEIVDWTSLFSQSSSTSQPAPTAAASDSINFNPNMFVAGSPEGISVGSPASSRDFGSPLLDFELPFGSENEAALFPPERPSDVADWMAKFNLFSAAASPSAMTVENQPLFSAPQTNSAPLQTSIQPASQIDIASFLRTAALLTAQQHSSSQQSTAAEALSSQSSAINMINFSQQQDRAIADALANSTVDLAASQQSLVSQASTEDDFMPIQAPVNFQHTSWNNQVANAGAQNLISSCHTNGSQLSSRGGSPNPPASQDFGVGAVNTLANVFVREYARNRPVHEINNLVQSLSQAGINISDEVLREIVGLSPLTSPTVRPSTAQSATTMSAVNSNPSFAMLMSGLGMSAPTRHDADSRYSLSQSSSVSSLSSLPNVSDATAQQSQQVFSQHSAMSQSQSDDGWSSDASWTPNAGQSVDANRKVKVSSVQTPARARSSVSSMHSGARNNLLGNTGRSGGNSHPVEGTVSADGAMTTVYLPSGKRAFSCNVCHKLFDRAFNLRTHADTHKSVEEREKGKRFICPFQHGQSDECGKPFARKHDCIRHWKTVHGRSIAGTNSPTVINKLKVPAPIMKEPNGSESSSDGDIHDADDDESDDDLHSHQGSEAHFEVSASTGRNSFG</sequence>
<feature type="region of interest" description="Disordered" evidence="8">
    <location>
        <begin position="287"/>
        <end position="306"/>
    </location>
</feature>
<comment type="caution">
    <text evidence="10">The sequence shown here is derived from an EMBL/GenBank/DDBJ whole genome shotgun (WGS) entry which is preliminary data.</text>
</comment>
<dbReference type="EMBL" id="JAPDMZ010000004">
    <property type="protein sequence ID" value="KAK0557556.1"/>
    <property type="molecule type" value="Genomic_DNA"/>
</dbReference>
<evidence type="ECO:0000256" key="6">
    <source>
        <dbReference type="ARBA" id="ARBA00023242"/>
    </source>
</evidence>
<dbReference type="InterPro" id="IPR050331">
    <property type="entry name" value="Zinc_finger"/>
</dbReference>
<feature type="domain" description="C2H2-type" evidence="9">
    <location>
        <begin position="567"/>
        <end position="597"/>
    </location>
</feature>
<accession>A0AAN6H0W0</accession>
<gene>
    <name evidence="10" type="ORF">OC846_000344</name>
</gene>
<evidence type="ECO:0000313" key="10">
    <source>
        <dbReference type="EMBL" id="KAK0557556.1"/>
    </source>
</evidence>
<keyword evidence="2" id="KW-0479">Metal-binding</keyword>
<dbReference type="GO" id="GO:0010468">
    <property type="term" value="P:regulation of gene expression"/>
    <property type="evidence" value="ECO:0007669"/>
    <property type="project" value="TreeGrafter"/>
</dbReference>
<dbReference type="GO" id="GO:0008270">
    <property type="term" value="F:zinc ion binding"/>
    <property type="evidence" value="ECO:0007669"/>
    <property type="project" value="UniProtKB-KW"/>
</dbReference>
<evidence type="ECO:0000256" key="4">
    <source>
        <dbReference type="ARBA" id="ARBA00022771"/>
    </source>
</evidence>
<dbReference type="InterPro" id="IPR036236">
    <property type="entry name" value="Znf_C2H2_sf"/>
</dbReference>
<feature type="compositionally biased region" description="Polar residues" evidence="8">
    <location>
        <begin position="422"/>
        <end position="442"/>
    </location>
</feature>
<proteinExistence type="predicted"/>
<dbReference type="GO" id="GO:0005634">
    <property type="term" value="C:nucleus"/>
    <property type="evidence" value="ECO:0007669"/>
    <property type="project" value="UniProtKB-SubCell"/>
</dbReference>
<keyword evidence="3" id="KW-0677">Repeat</keyword>
<dbReference type="PROSITE" id="PS00028">
    <property type="entry name" value="ZINC_FINGER_C2H2_1"/>
    <property type="match status" value="1"/>
</dbReference>
<feature type="compositionally biased region" description="Polar residues" evidence="8">
    <location>
        <begin position="659"/>
        <end position="668"/>
    </location>
</feature>
<name>A0AAN6H0W0_9BASI</name>
<dbReference type="SMART" id="SM00355">
    <property type="entry name" value="ZnF_C2H2"/>
    <property type="match status" value="2"/>
</dbReference>
<keyword evidence="5" id="KW-0862">Zinc</keyword>
<dbReference type="SUPFAM" id="SSF57667">
    <property type="entry name" value="beta-beta-alpha zinc fingers"/>
    <property type="match status" value="1"/>
</dbReference>
<reference evidence="10" key="1">
    <citation type="journal article" date="2023" name="PhytoFront">
        <title>Draft Genome Resources of Seven Strains of Tilletia horrida, Causal Agent of Kernel Smut of Rice.</title>
        <authorList>
            <person name="Khanal S."/>
            <person name="Antony Babu S."/>
            <person name="Zhou X.G."/>
        </authorList>
    </citation>
    <scope>NUCLEOTIDE SEQUENCE</scope>
    <source>
        <strain evidence="10">TX6</strain>
    </source>
</reference>
<dbReference type="AlphaFoldDB" id="A0AAN6H0W0"/>
<dbReference type="Gene3D" id="3.30.160.60">
    <property type="entry name" value="Classic Zinc Finger"/>
    <property type="match status" value="1"/>
</dbReference>
<feature type="region of interest" description="Disordered" evidence="8">
    <location>
        <begin position="418"/>
        <end position="512"/>
    </location>
</feature>
<feature type="compositionally biased region" description="Basic and acidic residues" evidence="8">
    <location>
        <begin position="645"/>
        <end position="656"/>
    </location>
</feature>
<protein>
    <recommendedName>
        <fullName evidence="9">C2H2-type domain-containing protein</fullName>
    </recommendedName>
</protein>
<dbReference type="PANTHER" id="PTHR16515">
    <property type="entry name" value="PR DOMAIN ZINC FINGER PROTEIN"/>
    <property type="match status" value="1"/>
</dbReference>
<evidence type="ECO:0000259" key="9">
    <source>
        <dbReference type="PROSITE" id="PS50157"/>
    </source>
</evidence>
<keyword evidence="6" id="KW-0539">Nucleus</keyword>
<evidence type="ECO:0000256" key="1">
    <source>
        <dbReference type="ARBA" id="ARBA00004123"/>
    </source>
</evidence>
<evidence type="ECO:0000256" key="2">
    <source>
        <dbReference type="ARBA" id="ARBA00022723"/>
    </source>
</evidence>
<evidence type="ECO:0000256" key="8">
    <source>
        <dbReference type="SAM" id="MobiDB-lite"/>
    </source>
</evidence>
<feature type="compositionally biased region" description="Polar residues" evidence="8">
    <location>
        <begin position="474"/>
        <end position="501"/>
    </location>
</feature>
<evidence type="ECO:0000256" key="3">
    <source>
        <dbReference type="ARBA" id="ARBA00022737"/>
    </source>
</evidence>
<feature type="domain" description="C2H2-type" evidence="9">
    <location>
        <begin position="533"/>
        <end position="560"/>
    </location>
</feature>
<dbReference type="PROSITE" id="PS50157">
    <property type="entry name" value="ZINC_FINGER_C2H2_2"/>
    <property type="match status" value="2"/>
</dbReference>
<dbReference type="InterPro" id="IPR013087">
    <property type="entry name" value="Znf_C2H2_type"/>
</dbReference>
<keyword evidence="4 7" id="KW-0863">Zinc-finger</keyword>
<comment type="subcellular location">
    <subcellularLocation>
        <location evidence="1">Nucleus</location>
    </subcellularLocation>
</comment>
<feature type="region of interest" description="Disordered" evidence="8">
    <location>
        <begin position="615"/>
        <end position="668"/>
    </location>
</feature>
<keyword evidence="11" id="KW-1185">Reference proteome</keyword>